<feature type="non-terminal residue" evidence="2">
    <location>
        <position position="46"/>
    </location>
</feature>
<evidence type="ECO:0000256" key="1">
    <source>
        <dbReference type="SAM" id="MobiDB-lite"/>
    </source>
</evidence>
<feature type="compositionally biased region" description="Basic and acidic residues" evidence="1">
    <location>
        <begin position="19"/>
        <end position="46"/>
    </location>
</feature>
<name>A0A087TTP4_STEMI</name>
<organism evidence="2 3">
    <name type="scientific">Stegodyphus mimosarum</name>
    <name type="common">African social velvet spider</name>
    <dbReference type="NCBI Taxonomy" id="407821"/>
    <lineage>
        <taxon>Eukaryota</taxon>
        <taxon>Metazoa</taxon>
        <taxon>Ecdysozoa</taxon>
        <taxon>Arthropoda</taxon>
        <taxon>Chelicerata</taxon>
        <taxon>Arachnida</taxon>
        <taxon>Araneae</taxon>
        <taxon>Araneomorphae</taxon>
        <taxon>Entelegynae</taxon>
        <taxon>Eresoidea</taxon>
        <taxon>Eresidae</taxon>
        <taxon>Stegodyphus</taxon>
    </lineage>
</organism>
<dbReference type="EMBL" id="KK116691">
    <property type="protein sequence ID" value="KFM68483.1"/>
    <property type="molecule type" value="Genomic_DNA"/>
</dbReference>
<sequence>MVRLLTTRVEEMAQEAETAEQHCLENQTRQKELEQQLEAQKESEKA</sequence>
<evidence type="ECO:0000313" key="3">
    <source>
        <dbReference type="Proteomes" id="UP000054359"/>
    </source>
</evidence>
<dbReference type="AlphaFoldDB" id="A0A087TTP4"/>
<accession>A0A087TTP4</accession>
<proteinExistence type="predicted"/>
<feature type="region of interest" description="Disordered" evidence="1">
    <location>
        <begin position="16"/>
        <end position="46"/>
    </location>
</feature>
<protein>
    <submittedName>
        <fullName evidence="2">Uncharacterized protein</fullName>
    </submittedName>
</protein>
<reference evidence="2 3" key="1">
    <citation type="submission" date="2013-11" db="EMBL/GenBank/DDBJ databases">
        <title>Genome sequencing of Stegodyphus mimosarum.</title>
        <authorList>
            <person name="Bechsgaard J."/>
        </authorList>
    </citation>
    <scope>NUCLEOTIDE SEQUENCE [LARGE SCALE GENOMIC DNA]</scope>
</reference>
<gene>
    <name evidence="2" type="ORF">X975_17087</name>
</gene>
<keyword evidence="3" id="KW-1185">Reference proteome</keyword>
<dbReference type="Proteomes" id="UP000054359">
    <property type="component" value="Unassembled WGS sequence"/>
</dbReference>
<evidence type="ECO:0000313" key="2">
    <source>
        <dbReference type="EMBL" id="KFM68483.1"/>
    </source>
</evidence>